<name>A0A6J5YCW5_9ZZZZ</name>
<proteinExistence type="predicted"/>
<reference evidence="1" key="1">
    <citation type="submission" date="2020-05" db="EMBL/GenBank/DDBJ databases">
        <authorList>
            <person name="Chiriac C."/>
            <person name="Salcher M."/>
            <person name="Ghai R."/>
            <person name="Kavagutti S V."/>
        </authorList>
    </citation>
    <scope>NUCLEOTIDE SEQUENCE</scope>
</reference>
<protein>
    <submittedName>
        <fullName evidence="1">Unannotated protein</fullName>
    </submittedName>
</protein>
<evidence type="ECO:0000313" key="1">
    <source>
        <dbReference type="EMBL" id="CAB4324000.1"/>
    </source>
</evidence>
<gene>
    <name evidence="1" type="ORF">UFOPK1392_01763</name>
</gene>
<dbReference type="EMBL" id="CAEMXZ010000093">
    <property type="protein sequence ID" value="CAB4324000.1"/>
    <property type="molecule type" value="Genomic_DNA"/>
</dbReference>
<accession>A0A6J5YCW5</accession>
<organism evidence="1">
    <name type="scientific">freshwater metagenome</name>
    <dbReference type="NCBI Taxonomy" id="449393"/>
    <lineage>
        <taxon>unclassified sequences</taxon>
        <taxon>metagenomes</taxon>
        <taxon>ecological metagenomes</taxon>
    </lineage>
</organism>
<dbReference type="AlphaFoldDB" id="A0A6J5YCW5"/>
<sequence>MNGSDVVVEVGQRKLGSEAGDALPLEFIDERGEAPTAMKGTVGQNDRGHSAHSTRISALEQEIGVVVAQ</sequence>